<dbReference type="GO" id="GO:0016853">
    <property type="term" value="F:isomerase activity"/>
    <property type="evidence" value="ECO:0007669"/>
    <property type="project" value="UniProtKB-KW"/>
</dbReference>
<dbReference type="PANTHER" id="PTHR12110:SF41">
    <property type="entry name" value="INOSOSE DEHYDRATASE"/>
    <property type="match status" value="1"/>
</dbReference>
<reference evidence="2" key="1">
    <citation type="journal article" date="2020" name="mSystems">
        <title>Genome- and Community-Level Interaction Insights into Carbon Utilization and Element Cycling Functions of Hydrothermarchaeota in Hydrothermal Sediment.</title>
        <authorList>
            <person name="Zhou Z."/>
            <person name="Liu Y."/>
            <person name="Xu W."/>
            <person name="Pan J."/>
            <person name="Luo Z.H."/>
            <person name="Li M."/>
        </authorList>
    </citation>
    <scope>NUCLEOTIDE SEQUENCE [LARGE SCALE GENOMIC DNA]</scope>
    <source>
        <strain evidence="2">SpSt-82</strain>
    </source>
</reference>
<keyword evidence="2" id="KW-0413">Isomerase</keyword>
<dbReference type="InterPro" id="IPR050312">
    <property type="entry name" value="IolE/XylAMocC-like"/>
</dbReference>
<dbReference type="InterPro" id="IPR036237">
    <property type="entry name" value="Xyl_isomerase-like_sf"/>
</dbReference>
<feature type="domain" description="Xylose isomerase-like TIM barrel" evidence="1">
    <location>
        <begin position="17"/>
        <end position="239"/>
    </location>
</feature>
<protein>
    <submittedName>
        <fullName evidence="2">Sugar phosphate isomerase/epimerase</fullName>
    </submittedName>
</protein>
<comment type="caution">
    <text evidence="2">The sequence shown here is derived from an EMBL/GenBank/DDBJ whole genome shotgun (WGS) entry which is preliminary data.</text>
</comment>
<organism evidence="2">
    <name type="scientific">Candidatus Caldatribacterium saccharofermentans</name>
    <dbReference type="NCBI Taxonomy" id="1454753"/>
    <lineage>
        <taxon>Bacteria</taxon>
        <taxon>Pseudomonadati</taxon>
        <taxon>Atribacterota</taxon>
        <taxon>Atribacteria</taxon>
        <taxon>Atribacterales</taxon>
        <taxon>Candidatus Caldatribacteriaceae</taxon>
        <taxon>Candidatus Caldatribacterium</taxon>
    </lineage>
</organism>
<dbReference type="SUPFAM" id="SSF51658">
    <property type="entry name" value="Xylose isomerase-like"/>
    <property type="match status" value="1"/>
</dbReference>
<evidence type="ECO:0000259" key="1">
    <source>
        <dbReference type="Pfam" id="PF01261"/>
    </source>
</evidence>
<dbReference type="InterPro" id="IPR013022">
    <property type="entry name" value="Xyl_isomerase-like_TIM-brl"/>
</dbReference>
<dbReference type="Gene3D" id="3.20.20.150">
    <property type="entry name" value="Divalent-metal-dependent TIM barrel enzymes"/>
    <property type="match status" value="1"/>
</dbReference>
<evidence type="ECO:0000313" key="2">
    <source>
        <dbReference type="EMBL" id="HGY38721.1"/>
    </source>
</evidence>
<gene>
    <name evidence="2" type="ORF">ENW11_02770</name>
</gene>
<proteinExistence type="predicted"/>
<dbReference type="PANTHER" id="PTHR12110">
    <property type="entry name" value="HYDROXYPYRUVATE ISOMERASE"/>
    <property type="match status" value="1"/>
</dbReference>
<dbReference type="AlphaFoldDB" id="A0A7V4WK31"/>
<name>A0A7V4WK31_9BACT</name>
<accession>A0A7V4WK31</accession>
<dbReference type="Pfam" id="PF01261">
    <property type="entry name" value="AP_endonuc_2"/>
    <property type="match status" value="1"/>
</dbReference>
<dbReference type="EMBL" id="DTIY01000019">
    <property type="protein sequence ID" value="HGY38721.1"/>
    <property type="molecule type" value="Genomic_DNA"/>
</dbReference>
<sequence length="293" mass="32671">MGAILYRGYDIPTLCQSLAKLGVKYVDLDFIEPPPAFRGRGYGAHVTESDLTRPQWFRKVLADYGLEAVTFSGHMFLISTSEVELFMRKMEFAKAIGARYIATNHGPKGEETRLLRNLETILERAKDLDIVVCLENSAPGTIIQSGQDARSIFERVPSPYLGFTYDFGNAYHSHRGQIDFIEDLQNVLPFLQVLHFKDVQLEEGVLQYCAIGQGIVDFRGIVSFLKSCGRTFPVTLEIPYFFRSTNWGPFETLEDTKPLPEIEGIVQVSLSFVETLWEGSSGEGSKGCGSSGG</sequence>